<dbReference type="EMBL" id="CAMAPF010000062">
    <property type="protein sequence ID" value="CAH9089936.1"/>
    <property type="molecule type" value="Genomic_DNA"/>
</dbReference>
<evidence type="ECO:0000259" key="2">
    <source>
        <dbReference type="SMART" id="SM00597"/>
    </source>
</evidence>
<dbReference type="SUPFAM" id="SSF53098">
    <property type="entry name" value="Ribonuclease H-like"/>
    <property type="match status" value="1"/>
</dbReference>
<proteinExistence type="predicted"/>
<keyword evidence="4" id="KW-1185">Reference proteome</keyword>
<dbReference type="AlphaFoldDB" id="A0AAV0D0P2"/>
<comment type="caution">
    <text evidence="3">The sequence shown here is derived from an EMBL/GenBank/DDBJ whole genome shotgun (WGS) entry which is preliminary data.</text>
</comment>
<dbReference type="InterPro" id="IPR025398">
    <property type="entry name" value="DUF4371"/>
</dbReference>
<accession>A0AAV0D0P2</accession>
<dbReference type="PANTHER" id="PTHR11697:SF230">
    <property type="entry name" value="ZINC FINGER, MYM DOMAIN CONTAINING 1"/>
    <property type="match status" value="1"/>
</dbReference>
<feature type="region of interest" description="Disordered" evidence="1">
    <location>
        <begin position="1"/>
        <end position="43"/>
    </location>
</feature>
<dbReference type="Proteomes" id="UP001152523">
    <property type="component" value="Unassembled WGS sequence"/>
</dbReference>
<dbReference type="SMART" id="SM00597">
    <property type="entry name" value="ZnF_TTF"/>
    <property type="match status" value="1"/>
</dbReference>
<dbReference type="InterPro" id="IPR012337">
    <property type="entry name" value="RNaseH-like_sf"/>
</dbReference>
<dbReference type="Pfam" id="PF14291">
    <property type="entry name" value="DUF4371"/>
    <property type="match status" value="1"/>
</dbReference>
<feature type="compositionally biased region" description="Basic residues" evidence="1">
    <location>
        <begin position="1"/>
        <end position="10"/>
    </location>
</feature>
<evidence type="ECO:0000313" key="3">
    <source>
        <dbReference type="EMBL" id="CAH9089936.1"/>
    </source>
</evidence>
<dbReference type="InterPro" id="IPR055298">
    <property type="entry name" value="AtLOH3-like"/>
</dbReference>
<protein>
    <recommendedName>
        <fullName evidence="2">TTF-type domain-containing protein</fullName>
    </recommendedName>
</protein>
<dbReference type="GO" id="GO:0046983">
    <property type="term" value="F:protein dimerization activity"/>
    <property type="evidence" value="ECO:0007669"/>
    <property type="project" value="InterPro"/>
</dbReference>
<feature type="compositionally biased region" description="Polar residues" evidence="1">
    <location>
        <begin position="11"/>
        <end position="22"/>
    </location>
</feature>
<name>A0AAV0D0P2_9ASTE</name>
<sequence>MITNFFKRKSPSPSNQSEDAGQSSSVNVSNSTPSLPKEIDLDNLPWDPAERKRISEYHPNQRDEIRRKYLLRGPCQPRGHDFPQKIISKKLRRFNPAWFDHYGNWLEYSVKVDKAFCLCCYLFRDNYENQAGNDAFVTEGFSSWNKTERLASHVGEVKSFHNIAVERCEDLMKQDQSISVALHKQTETAKSEYRIRLNASIDVSRFLLHQGLPFRGHNETEDSNNRGNFLEMIKYTSNQNEVVRKVILKNAPGNNQMVSPSIQKDIAHCFAQEIVNFIVTEIGDDVFGLMIDESSDASDKEQMAVVLRYVDMFGIIKERFVGVTHVMDTSALSLKSAIDALFAEYGLSLSKVRGQGYDGASNMRGEFNGLKALILRETSSAYYVHCFAHQLQLVVVAVAKKHFEVGNFFDMISLLMNVVGASCKRKDMIRQSHQEKVKQAISCNDISTGKGLNQEIMLQRAGDTRWGSHYKTLLRVVELFPSIVEVLEFVEKDGKDDVKRRQAHGILVYFQSFDFVFYLQLMLLILGLTSSLSMALQRKDQDIINALSLVRSTKEQLQQVRNDGFGSLLKKVSDFCDKHEISMLRMEEDYINPKRPRKKSNTTNFHYYFVDCFYTVVDMQLVEFNDRFDEVNTELLMCTGALSPSDSFSGFNELKLMRLAEFYPDDFDFMDRHTLEHQLKLYMNDVLHDERFSHLKSLGDLAKMLVDTKKHLSYHLVYRLLKLSLILPVATATVERCFSGMKIVKSSLRNRIGDQFLNDCLISYVEKDVLDTVTNEVVMERFQKMKTRREQL</sequence>
<evidence type="ECO:0000313" key="4">
    <source>
        <dbReference type="Proteomes" id="UP001152523"/>
    </source>
</evidence>
<dbReference type="InterPro" id="IPR008906">
    <property type="entry name" value="HATC_C_dom"/>
</dbReference>
<feature type="domain" description="TTF-type" evidence="2">
    <location>
        <begin position="90"/>
        <end position="184"/>
    </location>
</feature>
<organism evidence="3 4">
    <name type="scientific">Cuscuta epithymum</name>
    <dbReference type="NCBI Taxonomy" id="186058"/>
    <lineage>
        <taxon>Eukaryota</taxon>
        <taxon>Viridiplantae</taxon>
        <taxon>Streptophyta</taxon>
        <taxon>Embryophyta</taxon>
        <taxon>Tracheophyta</taxon>
        <taxon>Spermatophyta</taxon>
        <taxon>Magnoliopsida</taxon>
        <taxon>eudicotyledons</taxon>
        <taxon>Gunneridae</taxon>
        <taxon>Pentapetalae</taxon>
        <taxon>asterids</taxon>
        <taxon>lamiids</taxon>
        <taxon>Solanales</taxon>
        <taxon>Convolvulaceae</taxon>
        <taxon>Cuscuteae</taxon>
        <taxon>Cuscuta</taxon>
        <taxon>Cuscuta subgen. Cuscuta</taxon>
    </lineage>
</organism>
<dbReference type="Pfam" id="PF05699">
    <property type="entry name" value="Dimer_Tnp_hAT"/>
    <property type="match status" value="1"/>
</dbReference>
<dbReference type="PANTHER" id="PTHR11697">
    <property type="entry name" value="GENERAL TRANSCRIPTION FACTOR 2-RELATED ZINC FINGER PROTEIN"/>
    <property type="match status" value="1"/>
</dbReference>
<dbReference type="InterPro" id="IPR006580">
    <property type="entry name" value="Znf_TTF"/>
</dbReference>
<evidence type="ECO:0000256" key="1">
    <source>
        <dbReference type="SAM" id="MobiDB-lite"/>
    </source>
</evidence>
<gene>
    <name evidence="3" type="ORF">CEPIT_LOCUS11067</name>
</gene>
<reference evidence="3" key="1">
    <citation type="submission" date="2022-07" db="EMBL/GenBank/DDBJ databases">
        <authorList>
            <person name="Macas J."/>
            <person name="Novak P."/>
            <person name="Neumann P."/>
        </authorList>
    </citation>
    <scope>NUCLEOTIDE SEQUENCE</scope>
</reference>